<proteinExistence type="predicted"/>
<keyword evidence="2" id="KW-1185">Reference proteome</keyword>
<dbReference type="RefSeq" id="WP_070352331.1">
    <property type="nucleotide sequence ID" value="NZ_CP043474.1"/>
</dbReference>
<dbReference type="EMBL" id="MCHX01000012">
    <property type="protein sequence ID" value="OFJ54449.1"/>
    <property type="molecule type" value="Genomic_DNA"/>
</dbReference>
<evidence type="ECO:0000313" key="2">
    <source>
        <dbReference type="Proteomes" id="UP000178953"/>
    </source>
</evidence>
<protein>
    <submittedName>
        <fullName evidence="1">Uncharacterized protein</fullName>
    </submittedName>
</protein>
<reference evidence="1 2" key="1">
    <citation type="submission" date="2016-09" db="EMBL/GenBank/DDBJ databases">
        <title>genome sequence of Mycobacterium sp. 739 SCH.</title>
        <authorList>
            <person name="Greninger A.L."/>
            <person name="Qin X."/>
            <person name="Jerome K."/>
            <person name="Vora S."/>
            <person name="Quinn K."/>
        </authorList>
    </citation>
    <scope>NUCLEOTIDE SEQUENCE [LARGE SCALE GENOMIC DNA]</scope>
    <source>
        <strain evidence="1 2">SCH</strain>
    </source>
</reference>
<gene>
    <name evidence="1" type="ORF">BEL07_06775</name>
</gene>
<name>A0A1E8Q8Z5_9MYCO</name>
<accession>A0A1E8Q8Z5</accession>
<dbReference type="Proteomes" id="UP000178953">
    <property type="component" value="Unassembled WGS sequence"/>
</dbReference>
<evidence type="ECO:0000313" key="1">
    <source>
        <dbReference type="EMBL" id="OFJ54449.1"/>
    </source>
</evidence>
<comment type="caution">
    <text evidence="1">The sequence shown here is derived from an EMBL/GenBank/DDBJ whole genome shotgun (WGS) entry which is preliminary data.</text>
</comment>
<sequence>MRQAHDTSAEDEALRRVRAAYECLAHCPRGADAGAALDALQDAVDDARRAGLNWGPIAAVVEMRRGAAYDRFARRRRFPMRRPD</sequence>
<organism evidence="1 2">
    <name type="scientific">Mycolicibacterium grossiae</name>
    <dbReference type="NCBI Taxonomy" id="1552759"/>
    <lineage>
        <taxon>Bacteria</taxon>
        <taxon>Bacillati</taxon>
        <taxon>Actinomycetota</taxon>
        <taxon>Actinomycetes</taxon>
        <taxon>Mycobacteriales</taxon>
        <taxon>Mycobacteriaceae</taxon>
        <taxon>Mycolicibacterium</taxon>
    </lineage>
</organism>
<dbReference type="AlphaFoldDB" id="A0A1E8Q8Z5"/>